<keyword evidence="1" id="KW-0934">Plastid</keyword>
<sequence>MKNYSSKIFKLGNLPDIWLFDCGEGTQSLSKNRIKSNRVSKIFISNFNTSNITGLIGLLATFNLGGRTKLISIYGPDNFRRYLFNILKYSQTNFSFKIKIIDINKNIIYHNQILRLYILPTYNFNKVFAYKIIEKQKSGKFQTEKAKLYDLRPSFIYKQLKNGEVFILFDGTTINGRGEDFCYNPLVGTKTVITSKELNCRITAEFMWDTDYCAMEFIDIYHMHLYNQYIFINNQIIKKLLIKYYYEGKFLLIYSDYNI</sequence>
<name>A0A1X9PW84_9RHOD</name>
<gene>
    <name evidence="1" type="primary">rnZ</name>
</gene>
<keyword evidence="1" id="KW-0150">Chloroplast</keyword>
<dbReference type="AlphaFoldDB" id="A0A1X9PW84"/>
<dbReference type="GO" id="GO:0005634">
    <property type="term" value="C:nucleus"/>
    <property type="evidence" value="ECO:0007669"/>
    <property type="project" value="TreeGrafter"/>
</dbReference>
<dbReference type="Gene3D" id="3.60.15.10">
    <property type="entry name" value="Ribonuclease Z/Hydroxyacylglutathione hydrolase-like"/>
    <property type="match status" value="1"/>
</dbReference>
<proteinExistence type="predicted"/>
<dbReference type="SUPFAM" id="SSF56281">
    <property type="entry name" value="Metallo-hydrolase/oxidoreductase"/>
    <property type="match status" value="1"/>
</dbReference>
<dbReference type="GO" id="GO:0042781">
    <property type="term" value="F:3'-tRNA processing endoribonuclease activity"/>
    <property type="evidence" value="ECO:0007669"/>
    <property type="project" value="TreeGrafter"/>
</dbReference>
<accession>A0A1X9PW84</accession>
<reference evidence="1" key="1">
    <citation type="submission" date="2017-03" db="EMBL/GenBank/DDBJ databases">
        <title>The new red algal subphylum Proteorhodophytina comprises the largest and most divergent plastid genomes known.</title>
        <authorList>
            <person name="Munoz-Gomez S.A."/>
            <person name="Mejia-Franco F.G."/>
            <person name="Durnin K."/>
            <person name="Morgan C."/>
            <person name="Grisdale C.J."/>
            <person name="Archibald J.M."/>
            <person name="Slamovits C.H."/>
        </authorList>
    </citation>
    <scope>NUCLEOTIDE SEQUENCE</scope>
    <source>
        <strain evidence="1">UTEX LB2060</strain>
    </source>
</reference>
<dbReference type="PANTHER" id="PTHR46018">
    <property type="entry name" value="ZINC PHOSPHODIESTERASE ELAC PROTEIN 1"/>
    <property type="match status" value="1"/>
</dbReference>
<evidence type="ECO:0000313" key="1">
    <source>
        <dbReference type="EMBL" id="ARO91183.1"/>
    </source>
</evidence>
<dbReference type="InterPro" id="IPR036866">
    <property type="entry name" value="RibonucZ/Hydroxyglut_hydro"/>
</dbReference>
<dbReference type="EMBL" id="KY709211">
    <property type="protein sequence ID" value="ARO91183.1"/>
    <property type="molecule type" value="Genomic_DNA"/>
</dbReference>
<protein>
    <submittedName>
        <fullName evidence="1">Ribonuclease Z</fullName>
    </submittedName>
</protein>
<organism evidence="1">
    <name type="scientific">Flintiella sanguinaria</name>
    <dbReference type="NCBI Taxonomy" id="101926"/>
    <lineage>
        <taxon>Eukaryota</taxon>
        <taxon>Rhodophyta</taxon>
        <taxon>Bangiophyceae</taxon>
        <taxon>Porphyridiales</taxon>
        <taxon>Porphyridiaceae</taxon>
        <taxon>Flintiella</taxon>
    </lineage>
</organism>
<geneLocation type="chloroplast" evidence="1"/>
<dbReference type="PANTHER" id="PTHR46018:SF2">
    <property type="entry name" value="ZINC PHOSPHODIESTERASE ELAC PROTEIN 1"/>
    <property type="match status" value="1"/>
</dbReference>